<keyword evidence="3" id="KW-1185">Reference proteome</keyword>
<reference evidence="2" key="1">
    <citation type="submission" date="2022-06" db="EMBL/GenBank/DDBJ databases">
        <authorList>
            <consortium name="SYNGENTA / RWTH Aachen University"/>
        </authorList>
    </citation>
    <scope>NUCLEOTIDE SEQUENCE</scope>
</reference>
<keyword evidence="1" id="KW-0472">Membrane</keyword>
<feature type="transmembrane region" description="Helical" evidence="1">
    <location>
        <begin position="177"/>
        <end position="201"/>
    </location>
</feature>
<dbReference type="Proteomes" id="UP001153365">
    <property type="component" value="Unassembled WGS sequence"/>
</dbReference>
<evidence type="ECO:0000313" key="3">
    <source>
        <dbReference type="Proteomes" id="UP001153365"/>
    </source>
</evidence>
<dbReference type="EMBL" id="CALTRL010001376">
    <property type="protein sequence ID" value="CAH7672245.1"/>
    <property type="molecule type" value="Genomic_DNA"/>
</dbReference>
<comment type="caution">
    <text evidence="2">The sequence shown here is derived from an EMBL/GenBank/DDBJ whole genome shotgun (WGS) entry which is preliminary data.</text>
</comment>
<name>A0AAV0ATX3_PHAPC</name>
<protein>
    <submittedName>
        <fullName evidence="2">Uncharacterized protein</fullName>
    </submittedName>
</protein>
<evidence type="ECO:0000256" key="1">
    <source>
        <dbReference type="SAM" id="Phobius"/>
    </source>
</evidence>
<gene>
    <name evidence="2" type="ORF">PPACK8108_LOCUS7054</name>
</gene>
<accession>A0AAV0ATX3</accession>
<evidence type="ECO:0000313" key="2">
    <source>
        <dbReference type="EMBL" id="CAH7672245.1"/>
    </source>
</evidence>
<sequence>MTKERDWMGKMESMINQRPDSCIRLAFVEPGYQLLGFQTSVLGLYSKYQLTSFKETLELEQKEILIKYLDLLQNQAIKDLELKKKNINDGDGEVLDDLSDRFLPTKAFSLQTHPLQPQPSNPQSDQTDFSVSHLELLINVVGISLTSLTLNHLWKREQGVEDERSESQRTDKDLRKLYNLMMGLTLALLAGQVLHMLVLIFKESFGSLQSSIIRNLQLILLGSEHSCFRVIFPNEDWNEIDMDQLGSKELKHFLIR</sequence>
<dbReference type="AlphaFoldDB" id="A0AAV0ATX3"/>
<organism evidence="2 3">
    <name type="scientific">Phakopsora pachyrhizi</name>
    <name type="common">Asian soybean rust disease fungus</name>
    <dbReference type="NCBI Taxonomy" id="170000"/>
    <lineage>
        <taxon>Eukaryota</taxon>
        <taxon>Fungi</taxon>
        <taxon>Dikarya</taxon>
        <taxon>Basidiomycota</taxon>
        <taxon>Pucciniomycotina</taxon>
        <taxon>Pucciniomycetes</taxon>
        <taxon>Pucciniales</taxon>
        <taxon>Phakopsoraceae</taxon>
        <taxon>Phakopsora</taxon>
    </lineage>
</organism>
<keyword evidence="1" id="KW-0812">Transmembrane</keyword>
<proteinExistence type="predicted"/>
<keyword evidence="1" id="KW-1133">Transmembrane helix</keyword>